<reference evidence="1" key="2">
    <citation type="journal article" date="2020" name="Nat. Commun.">
        <title>Large-scale genome sequencing of mycorrhizal fungi provides insights into the early evolution of symbiotic traits.</title>
        <authorList>
            <person name="Miyauchi S."/>
            <person name="Kiss E."/>
            <person name="Kuo A."/>
            <person name="Drula E."/>
            <person name="Kohler A."/>
            <person name="Sanchez-Garcia M."/>
            <person name="Morin E."/>
            <person name="Andreopoulos B."/>
            <person name="Barry K.W."/>
            <person name="Bonito G."/>
            <person name="Buee M."/>
            <person name="Carver A."/>
            <person name="Chen C."/>
            <person name="Cichocki N."/>
            <person name="Clum A."/>
            <person name="Culley D."/>
            <person name="Crous P.W."/>
            <person name="Fauchery L."/>
            <person name="Girlanda M."/>
            <person name="Hayes R.D."/>
            <person name="Keri Z."/>
            <person name="LaButti K."/>
            <person name="Lipzen A."/>
            <person name="Lombard V."/>
            <person name="Magnuson J."/>
            <person name="Maillard F."/>
            <person name="Murat C."/>
            <person name="Nolan M."/>
            <person name="Ohm R.A."/>
            <person name="Pangilinan J."/>
            <person name="Pereira M.F."/>
            <person name="Perotto S."/>
            <person name="Peter M."/>
            <person name="Pfister S."/>
            <person name="Riley R."/>
            <person name="Sitrit Y."/>
            <person name="Stielow J.B."/>
            <person name="Szollosi G."/>
            <person name="Zifcakova L."/>
            <person name="Stursova M."/>
            <person name="Spatafora J.W."/>
            <person name="Tedersoo L."/>
            <person name="Vaario L.M."/>
            <person name="Yamada A."/>
            <person name="Yan M."/>
            <person name="Wang P."/>
            <person name="Xu J."/>
            <person name="Bruns T."/>
            <person name="Baldrian P."/>
            <person name="Vilgalys R."/>
            <person name="Dunand C."/>
            <person name="Henrissat B."/>
            <person name="Grigoriev I.V."/>
            <person name="Hibbett D."/>
            <person name="Nagy L.G."/>
            <person name="Martin F.M."/>
        </authorList>
    </citation>
    <scope>NUCLEOTIDE SEQUENCE</scope>
    <source>
        <strain evidence="1">P2</strain>
    </source>
</reference>
<evidence type="ECO:0000313" key="1">
    <source>
        <dbReference type="EMBL" id="KAF9645373.1"/>
    </source>
</evidence>
<feature type="non-terminal residue" evidence="1">
    <location>
        <position position="1"/>
    </location>
</feature>
<evidence type="ECO:0000313" key="2">
    <source>
        <dbReference type="Proteomes" id="UP000886501"/>
    </source>
</evidence>
<comment type="caution">
    <text evidence="1">The sequence shown here is derived from an EMBL/GenBank/DDBJ whole genome shotgun (WGS) entry which is preliminary data.</text>
</comment>
<dbReference type="EMBL" id="MU118093">
    <property type="protein sequence ID" value="KAF9645373.1"/>
    <property type="molecule type" value="Genomic_DNA"/>
</dbReference>
<organism evidence="1 2">
    <name type="scientific">Thelephora ganbajun</name>
    <name type="common">Ganba fungus</name>
    <dbReference type="NCBI Taxonomy" id="370292"/>
    <lineage>
        <taxon>Eukaryota</taxon>
        <taxon>Fungi</taxon>
        <taxon>Dikarya</taxon>
        <taxon>Basidiomycota</taxon>
        <taxon>Agaricomycotina</taxon>
        <taxon>Agaricomycetes</taxon>
        <taxon>Thelephorales</taxon>
        <taxon>Thelephoraceae</taxon>
        <taxon>Thelephora</taxon>
    </lineage>
</organism>
<proteinExistence type="predicted"/>
<keyword evidence="2" id="KW-1185">Reference proteome</keyword>
<reference evidence="1" key="1">
    <citation type="submission" date="2019-10" db="EMBL/GenBank/DDBJ databases">
        <authorList>
            <consortium name="DOE Joint Genome Institute"/>
            <person name="Kuo A."/>
            <person name="Miyauchi S."/>
            <person name="Kiss E."/>
            <person name="Drula E."/>
            <person name="Kohler A."/>
            <person name="Sanchez-Garcia M."/>
            <person name="Andreopoulos B."/>
            <person name="Barry K.W."/>
            <person name="Bonito G."/>
            <person name="Buee M."/>
            <person name="Carver A."/>
            <person name="Chen C."/>
            <person name="Cichocki N."/>
            <person name="Clum A."/>
            <person name="Culley D."/>
            <person name="Crous P.W."/>
            <person name="Fauchery L."/>
            <person name="Girlanda M."/>
            <person name="Hayes R."/>
            <person name="Keri Z."/>
            <person name="Labutti K."/>
            <person name="Lipzen A."/>
            <person name="Lombard V."/>
            <person name="Magnuson J."/>
            <person name="Maillard F."/>
            <person name="Morin E."/>
            <person name="Murat C."/>
            <person name="Nolan M."/>
            <person name="Ohm R."/>
            <person name="Pangilinan J."/>
            <person name="Pereira M."/>
            <person name="Perotto S."/>
            <person name="Peter M."/>
            <person name="Riley R."/>
            <person name="Sitrit Y."/>
            <person name="Stielow B."/>
            <person name="Szollosi G."/>
            <person name="Zifcakova L."/>
            <person name="Stursova M."/>
            <person name="Spatafora J.W."/>
            <person name="Tedersoo L."/>
            <person name="Vaario L.-M."/>
            <person name="Yamada A."/>
            <person name="Yan M."/>
            <person name="Wang P."/>
            <person name="Xu J."/>
            <person name="Bruns T."/>
            <person name="Baldrian P."/>
            <person name="Vilgalys R."/>
            <person name="Henrissat B."/>
            <person name="Grigoriev I.V."/>
            <person name="Hibbett D."/>
            <person name="Nagy L.G."/>
            <person name="Martin F.M."/>
        </authorList>
    </citation>
    <scope>NUCLEOTIDE SEQUENCE</scope>
    <source>
        <strain evidence="1">P2</strain>
    </source>
</reference>
<accession>A0ACB6Z6Z2</accession>
<sequence length="97" mass="11160">MDYANGKQLFHKDPYMTADKILNKVSEALKTILYVSNLVFGDLKHHVQLMDFDWCGKAEEEEHPASINLVGIEWSDATVMGGLLQFERDNEMLWKLS</sequence>
<name>A0ACB6Z6Z2_THEGA</name>
<protein>
    <submittedName>
        <fullName evidence="1">Uncharacterized protein</fullName>
    </submittedName>
</protein>
<gene>
    <name evidence="1" type="ORF">BDM02DRAFT_3120333</name>
</gene>
<dbReference type="Proteomes" id="UP000886501">
    <property type="component" value="Unassembled WGS sequence"/>
</dbReference>